<dbReference type="InterPro" id="IPR036735">
    <property type="entry name" value="NGN_dom_sf"/>
</dbReference>
<feature type="compositionally biased region" description="Basic and acidic residues" evidence="3">
    <location>
        <begin position="1"/>
        <end position="26"/>
    </location>
</feature>
<feature type="compositionally biased region" description="Polar residues" evidence="3">
    <location>
        <begin position="1689"/>
        <end position="1707"/>
    </location>
</feature>
<dbReference type="InterPro" id="IPR041978">
    <property type="entry name" value="KOW_Spt5_5"/>
</dbReference>
<dbReference type="Pfam" id="PF23290">
    <property type="entry name" value="KOW5_SPT5"/>
    <property type="match status" value="1"/>
</dbReference>
<evidence type="ECO:0000256" key="3">
    <source>
        <dbReference type="SAM" id="MobiDB-lite"/>
    </source>
</evidence>
<dbReference type="PANTHER" id="PTHR11125:SF8">
    <property type="entry name" value="PROTEIN RNA-DIRECTED DNA METHYLATION 3"/>
    <property type="match status" value="1"/>
</dbReference>
<dbReference type="SMART" id="SM00739">
    <property type="entry name" value="KOW"/>
    <property type="match status" value="3"/>
</dbReference>
<feature type="compositionally biased region" description="Basic and acidic residues" evidence="3">
    <location>
        <begin position="1273"/>
        <end position="1287"/>
    </location>
</feature>
<organism evidence="5 6">
    <name type="scientific">Ilex paraguariensis</name>
    <name type="common">yerba mate</name>
    <dbReference type="NCBI Taxonomy" id="185542"/>
    <lineage>
        <taxon>Eukaryota</taxon>
        <taxon>Viridiplantae</taxon>
        <taxon>Streptophyta</taxon>
        <taxon>Embryophyta</taxon>
        <taxon>Tracheophyta</taxon>
        <taxon>Spermatophyta</taxon>
        <taxon>Magnoliopsida</taxon>
        <taxon>eudicotyledons</taxon>
        <taxon>Gunneridae</taxon>
        <taxon>Pentapetalae</taxon>
        <taxon>asterids</taxon>
        <taxon>campanulids</taxon>
        <taxon>Aquifoliales</taxon>
        <taxon>Aquifoliaceae</taxon>
        <taxon>Ilex</taxon>
    </lineage>
</organism>
<reference evidence="5 6" key="1">
    <citation type="submission" date="2024-02" db="EMBL/GenBank/DDBJ databases">
        <authorList>
            <person name="Vignale AGUSTIN F."/>
            <person name="Sosa J E."/>
            <person name="Modenutti C."/>
        </authorList>
    </citation>
    <scope>NUCLEOTIDE SEQUENCE [LARGE SCALE GENOMIC DNA]</scope>
</reference>
<dbReference type="InterPro" id="IPR041977">
    <property type="entry name" value="KOW_Spt5_4"/>
</dbReference>
<feature type="region of interest" description="Disordered" evidence="3">
    <location>
        <begin position="917"/>
        <end position="1747"/>
    </location>
</feature>
<feature type="compositionally biased region" description="Polar residues" evidence="3">
    <location>
        <begin position="1336"/>
        <end position="1354"/>
    </location>
</feature>
<sequence>MSSKGKEKVDGKDYSGKRKRGDDDKSGRRKRKNRDVLQFFEDVAYDVGDESESSDGSGFDDGILVKLWTTLRVGGLNVVMSSSSIFKEFGVYISVLELIYQNVVEIKLYGWPSLLQLEGTFGLQVYCDTVFRPADTIYPSNFLEEEFDMGVEVKGEPGKTPSLPFLPKEEELSGEELEKMLEERYKPGSSFVTYAEDGYETKKSIDRSTSFPSANDPIIWKVKCMVGHEKHSAFCLMQKYVDLLSLGTKLQIISAFALEHVNGFIYIEADKQSDVNEACKGFCSIYSSRITPVPKNEVSHLLSVRNKYSGISEGMWARVKSGKYKGDLAQVVTVKDVRKKATVKLIPRIDLQAMAAKFGGGVTCKKNAIPAPRLISSSELQEFRPLIQYRRDRDTGKMFEILDGMMLKDGYLYKKVPLDSLSFWGVVPSEDELLKFEPSENNESKDVEWLSQLYGEAKKPPIVKGDKGGGKGKCSTSSSMASSFEVHDLVFVGRKGFGIIVGTEKEDNFKIMKEGSEGPVVVTVEPRELKNASFDKKLFTALDQHMKTISVNDTVRVLEGPLMGRQGIVKKIYRGTIFLYDENEQENGGYICSKAQLCEKVISGDASDKKGGEPGPSGFDNFPSSPKSPLSPKKPWQGKDDNCNFNREDKDGMFFVGQSVRIRVGPLKGYLCRVLAVRRSDVTVKLDSQHKILTVKSEHLSEVRGKISAVSTSEDPDSVKPFDLLGTQDGSGDWMDGGQASTAGGGWTAGGQSTERSSWPSFPTSSISLQPESGSANPPLCVDNDLNKDVGESAWETKVTTNQNPSWGPGVADDKAVLGTEQVGGWGKSEDGWNKATSNAGFGSSTANDSWGRTRISTGDPVGSSKDAGDNWGKAKLTIGSSSNYANDAAASWSKEYTASNLDDGWKRAADKVSNVAVPTSSWNNPNAGRAPTESWGKGNDGGSDESAWGKAAEKGSNNDDSSKGKAVWGTSGAIPEKQTGGWGNAGGSLAQPEMSIGGSNWGKALKSQDEVTEGAGKWATKDVPNGNQTGWNSSSAVAESQSGRWGNAGRSLSKPDGDTSSWKKTASVTGGQAQKWGNKKEDGEDATGWAKGGSGSKDRTDGWNKPTTFGADGGSSWSKQDGRSSWSKQDGGSSQSEQAGESSWGKQAGGSSWSKRADVITDDESKGRTNQNDSWERPKSFGGDRGFGGWNKDRLGNKDSTDQEGSWERPKSFDGGRGSGGRGGRDQVGRGRSFDQSQSSGWSKKQDDYGSSDGTSRGNMSSWSSGQAGGWGRDKASDGDKKDESWNKPNLSSGDSKSGWDTKASSQEKSSDWIQKSADNEKVGEGKDQGDGWMSRTTSNGGSATGWGQSNRWKSGANDAGENQDSAWGNKSNWNSGNAFGGSENQTDTFGNRGAYGNWRGGGRGGRGGSDRGFGGRGDSDRGFGGRGGSDRGGFRGRGGSDRGGFRGRGGSDRGGFGGRGRGRRNSSGDWNDRNDSAEDQPYGWTKGSNSNAEGWKSNDGGGSWNHGGGGNKGQWQSWNSGGSQAKGAVESGHNTQGGGWNKETDSAKDADGSDVAASSWGQGNNWKSPNTSGGVPSSAGNQPTVSKEAGGWIKPESGWSLGSGPGNEVASNTWKQSNAAADGDQSRGWNQAESAKGKASEGGGTPDSWGKAAASSWGKGNDGNGKGGWAQNKPEPGWNRGSGSGNEGASRSWNKSNSADGDQNQAEGAKARAGEAGGPTDSWGKATASSWGNKGNDGGGKGGWC</sequence>
<feature type="compositionally biased region" description="Low complexity" evidence="3">
    <location>
        <begin position="1132"/>
        <end position="1146"/>
    </location>
</feature>
<evidence type="ECO:0000256" key="1">
    <source>
        <dbReference type="ARBA" id="ARBA00004123"/>
    </source>
</evidence>
<gene>
    <name evidence="5" type="ORF">ILEXP_LOCUS28399</name>
</gene>
<feature type="compositionally biased region" description="Polar residues" evidence="3">
    <location>
        <begin position="1026"/>
        <end position="1045"/>
    </location>
</feature>
<dbReference type="InterPro" id="IPR057936">
    <property type="entry name" value="KOWx_Spt5"/>
</dbReference>
<keyword evidence="2" id="KW-0539">Nucleus</keyword>
<dbReference type="EMBL" id="CAUOFW020003391">
    <property type="protein sequence ID" value="CAK9159696.1"/>
    <property type="molecule type" value="Genomic_DNA"/>
</dbReference>
<evidence type="ECO:0000313" key="6">
    <source>
        <dbReference type="Proteomes" id="UP001642360"/>
    </source>
</evidence>
<dbReference type="CDD" id="cd09888">
    <property type="entry name" value="NGN_Euk"/>
    <property type="match status" value="1"/>
</dbReference>
<feature type="compositionally biased region" description="Gly residues" evidence="3">
    <location>
        <begin position="1737"/>
        <end position="1747"/>
    </location>
</feature>
<feature type="domain" description="KOW" evidence="4">
    <location>
        <begin position="310"/>
        <end position="337"/>
    </location>
</feature>
<feature type="compositionally biased region" description="Basic and acidic residues" evidence="3">
    <location>
        <begin position="1544"/>
        <end position="1553"/>
    </location>
</feature>
<feature type="compositionally biased region" description="Basic and acidic residues" evidence="3">
    <location>
        <begin position="952"/>
        <end position="964"/>
    </location>
</feature>
<dbReference type="CDD" id="cd06084">
    <property type="entry name" value="KOW_Spt5_4"/>
    <property type="match status" value="1"/>
</dbReference>
<feature type="compositionally biased region" description="Low complexity" evidence="3">
    <location>
        <begin position="623"/>
        <end position="635"/>
    </location>
</feature>
<feature type="compositionally biased region" description="Basic and acidic residues" evidence="3">
    <location>
        <begin position="1224"/>
        <end position="1234"/>
    </location>
</feature>
<feature type="compositionally biased region" description="Low complexity" evidence="3">
    <location>
        <begin position="750"/>
        <end position="768"/>
    </location>
</feature>
<feature type="region of interest" description="Disordered" evidence="3">
    <location>
        <begin position="729"/>
        <end position="777"/>
    </location>
</feature>
<keyword evidence="6" id="KW-1185">Reference proteome</keyword>
<proteinExistence type="predicted"/>
<feature type="compositionally biased region" description="Polar residues" evidence="3">
    <location>
        <begin position="1362"/>
        <end position="1391"/>
    </location>
</feature>
<feature type="compositionally biased region" description="Gly residues" evidence="3">
    <location>
        <begin position="1501"/>
        <end position="1514"/>
    </location>
</feature>
<evidence type="ECO:0000259" key="4">
    <source>
        <dbReference type="SMART" id="SM00739"/>
    </source>
</evidence>
<feature type="compositionally biased region" description="Polar residues" evidence="3">
    <location>
        <begin position="1304"/>
        <end position="1315"/>
    </location>
</feature>
<feature type="domain" description="KOW" evidence="4">
    <location>
        <begin position="548"/>
        <end position="575"/>
    </location>
</feature>
<evidence type="ECO:0000256" key="2">
    <source>
        <dbReference type="ARBA" id="ARBA00023242"/>
    </source>
</evidence>
<accession>A0ABC8SR54</accession>
<dbReference type="FunFam" id="2.30.30.30:FF:000053">
    <property type="entry name" value="Protein RNA-directed DNA methylation 3"/>
    <property type="match status" value="1"/>
</dbReference>
<dbReference type="Gene3D" id="3.30.70.940">
    <property type="entry name" value="NusG, N-terminal domain"/>
    <property type="match status" value="1"/>
</dbReference>
<feature type="compositionally biased region" description="Gly residues" evidence="3">
    <location>
        <begin position="1400"/>
        <end position="1418"/>
    </location>
</feature>
<dbReference type="InterPro" id="IPR039659">
    <property type="entry name" value="SPT5"/>
</dbReference>
<dbReference type="InterPro" id="IPR005100">
    <property type="entry name" value="NGN-domain"/>
</dbReference>
<feature type="region of interest" description="Disordered" evidence="3">
    <location>
        <begin position="606"/>
        <end position="642"/>
    </location>
</feature>
<feature type="compositionally biased region" description="Polar residues" evidence="3">
    <location>
        <begin position="1235"/>
        <end position="1244"/>
    </location>
</feature>
<comment type="caution">
    <text evidence="5">The sequence shown here is derived from an EMBL/GenBank/DDBJ whole genome shotgun (WGS) entry which is preliminary data.</text>
</comment>
<dbReference type="PANTHER" id="PTHR11125">
    <property type="entry name" value="SUPPRESSOR OF TY 5"/>
    <property type="match status" value="1"/>
</dbReference>
<dbReference type="Pfam" id="PF23042">
    <property type="entry name" value="KOW1_SPT5"/>
    <property type="match status" value="1"/>
</dbReference>
<feature type="compositionally biased region" description="Basic and acidic residues" evidence="3">
    <location>
        <begin position="1156"/>
        <end position="1168"/>
    </location>
</feature>
<feature type="region of interest" description="Disordered" evidence="3">
    <location>
        <begin position="822"/>
        <end position="873"/>
    </location>
</feature>
<dbReference type="InterPro" id="IPR041973">
    <property type="entry name" value="KOW_Spt5_1"/>
</dbReference>
<feature type="compositionally biased region" description="Polar residues" evidence="3">
    <location>
        <begin position="1059"/>
        <end position="1073"/>
    </location>
</feature>
<dbReference type="InterPro" id="IPR014722">
    <property type="entry name" value="Rib_uL2_dom2"/>
</dbReference>
<dbReference type="Pfam" id="PF23037">
    <property type="entry name" value="KOWx_SPT5"/>
    <property type="match status" value="1"/>
</dbReference>
<feature type="compositionally biased region" description="Gly residues" evidence="3">
    <location>
        <begin position="1448"/>
        <end position="1461"/>
    </location>
</feature>
<feature type="compositionally biased region" description="Polar residues" evidence="3">
    <location>
        <begin position="1116"/>
        <end position="1131"/>
    </location>
</feature>
<feature type="domain" description="KOW" evidence="4">
    <location>
        <begin position="653"/>
        <end position="680"/>
    </location>
</feature>
<feature type="compositionally biased region" description="Polar residues" evidence="3">
    <location>
        <begin position="1288"/>
        <end position="1297"/>
    </location>
</feature>
<evidence type="ECO:0000313" key="5">
    <source>
        <dbReference type="EMBL" id="CAK9159696.1"/>
    </source>
</evidence>
<name>A0ABC8SR54_9AQUA</name>
<dbReference type="Pfam" id="PF03439">
    <property type="entry name" value="Spt5-NGN"/>
    <property type="match status" value="1"/>
</dbReference>
<feature type="compositionally biased region" description="Polar residues" evidence="3">
    <location>
        <begin position="917"/>
        <end position="927"/>
    </location>
</feature>
<feature type="compositionally biased region" description="Polar residues" evidence="3">
    <location>
        <begin position="835"/>
        <end position="857"/>
    </location>
</feature>
<feature type="compositionally biased region" description="Polar residues" evidence="3">
    <location>
        <begin position="1611"/>
        <end position="1621"/>
    </location>
</feature>
<dbReference type="InterPro" id="IPR039385">
    <property type="entry name" value="NGN_Euk"/>
</dbReference>
<dbReference type="GO" id="GO:0005634">
    <property type="term" value="C:nucleus"/>
    <property type="evidence" value="ECO:0007669"/>
    <property type="project" value="UniProtKB-SubCell"/>
</dbReference>
<protein>
    <recommendedName>
        <fullName evidence="4">KOW domain-containing protein</fullName>
    </recommendedName>
</protein>
<feature type="region of interest" description="Disordered" evidence="3">
    <location>
        <begin position="1"/>
        <end position="31"/>
    </location>
</feature>
<feature type="compositionally biased region" description="Basic and acidic residues" evidence="3">
    <location>
        <begin position="1319"/>
        <end position="1331"/>
    </location>
</feature>
<dbReference type="CDD" id="cd06081">
    <property type="entry name" value="KOW_Spt5_1"/>
    <property type="match status" value="1"/>
</dbReference>
<dbReference type="Gene3D" id="2.30.30.30">
    <property type="match status" value="2"/>
</dbReference>
<comment type="subcellular location">
    <subcellularLocation>
        <location evidence="1">Nucleus</location>
    </subcellularLocation>
</comment>
<feature type="compositionally biased region" description="Basic and acidic residues" evidence="3">
    <location>
        <begin position="1192"/>
        <end position="1215"/>
    </location>
</feature>
<feature type="compositionally biased region" description="Polar residues" evidence="3">
    <location>
        <begin position="1561"/>
        <end position="1587"/>
    </location>
</feature>
<dbReference type="Pfam" id="PF23291">
    <property type="entry name" value="KOW4_SPT5"/>
    <property type="match status" value="1"/>
</dbReference>
<dbReference type="FunFam" id="3.30.70.940:FF:000010">
    <property type="entry name" value="Protein RNA-directed DNA methylation 3"/>
    <property type="match status" value="1"/>
</dbReference>
<feature type="compositionally biased region" description="Basic and acidic residues" evidence="3">
    <location>
        <begin position="1419"/>
        <end position="1446"/>
    </location>
</feature>
<dbReference type="InterPro" id="IPR005824">
    <property type="entry name" value="KOW"/>
</dbReference>
<dbReference type="Proteomes" id="UP001642360">
    <property type="component" value="Unassembled WGS sequence"/>
</dbReference>